<dbReference type="PANTHER" id="PTHR45674">
    <property type="entry name" value="DNA LIGASE 1/3 FAMILY MEMBER"/>
    <property type="match status" value="1"/>
</dbReference>
<evidence type="ECO:0000256" key="2">
    <source>
        <dbReference type="ARBA" id="ARBA00022598"/>
    </source>
</evidence>
<dbReference type="Gene3D" id="3.30.470.30">
    <property type="entry name" value="DNA ligase/mRNA capping enzyme"/>
    <property type="match status" value="1"/>
</dbReference>
<sequence>MVLRPPVEPMLAQARETVPGPGVPPGGLAFEAKFDGYRCLLFTPPRPGGPVLLQSRRGSLIQRHFPDLVRAAQQLPPGLVLDGELVVWHEGRFSFEALQRRAVSGGRTVGQLAVTYPAYYIAFDILQAGGEAGGEELLTEPYERRRAILEALFAGQGLTAPWTLCPMTTDPAVAQEWLTSWTEVPGVEGLVIKGLGQRYMPSARGWFKVRRRNTTEAIIGAVTGSLHRPQLLLLGRHDEHGLLRLVGRTVPLGQDAARQLAGHLHPAVPEHPWTGVRFSSAWGSREPLDAVLVRPELVAEVDADTAIDRGAWRHPLRFSRLRLDVTIDDVPRFGEGTTPAAG</sequence>
<dbReference type="CDD" id="cd07970">
    <property type="entry name" value="OBF_DNA_ligase_LigC"/>
    <property type="match status" value="1"/>
</dbReference>
<keyword evidence="2 5" id="KW-0436">Ligase</keyword>
<name>A0ABW6RR96_9ACTN</name>
<proteinExistence type="inferred from homology"/>
<organism evidence="5 6">
    <name type="scientific">Streptomyces flavidovirens</name>
    <dbReference type="NCBI Taxonomy" id="67298"/>
    <lineage>
        <taxon>Bacteria</taxon>
        <taxon>Bacillati</taxon>
        <taxon>Actinomycetota</taxon>
        <taxon>Actinomycetes</taxon>
        <taxon>Kitasatosporales</taxon>
        <taxon>Streptomycetaceae</taxon>
        <taxon>Streptomyces</taxon>
    </lineage>
</organism>
<comment type="similarity">
    <text evidence="1">Belongs to the ATP-dependent DNA ligase family.</text>
</comment>
<dbReference type="EMBL" id="JBIAPK010000017">
    <property type="protein sequence ID" value="MFF3343647.1"/>
    <property type="molecule type" value="Genomic_DNA"/>
</dbReference>
<gene>
    <name evidence="5" type="ORF">ACFYWW_34030</name>
</gene>
<dbReference type="GO" id="GO:0016874">
    <property type="term" value="F:ligase activity"/>
    <property type="evidence" value="ECO:0007669"/>
    <property type="project" value="UniProtKB-KW"/>
</dbReference>
<dbReference type="Gene3D" id="2.40.50.140">
    <property type="entry name" value="Nucleic acid-binding proteins"/>
    <property type="match status" value="1"/>
</dbReference>
<evidence type="ECO:0000259" key="4">
    <source>
        <dbReference type="PROSITE" id="PS50160"/>
    </source>
</evidence>
<dbReference type="RefSeq" id="WP_387899640.1">
    <property type="nucleotide sequence ID" value="NZ_JBIAPK010000017.1"/>
</dbReference>
<dbReference type="Proteomes" id="UP001601976">
    <property type="component" value="Unassembled WGS sequence"/>
</dbReference>
<dbReference type="SUPFAM" id="SSF56091">
    <property type="entry name" value="DNA ligase/mRNA capping enzyme, catalytic domain"/>
    <property type="match status" value="1"/>
</dbReference>
<evidence type="ECO:0000313" key="6">
    <source>
        <dbReference type="Proteomes" id="UP001601976"/>
    </source>
</evidence>
<dbReference type="InterPro" id="IPR044117">
    <property type="entry name" value="OBF_LigC-like"/>
</dbReference>
<protein>
    <submittedName>
        <fullName evidence="5">ATP-dependent DNA ligase</fullName>
    </submittedName>
</protein>
<dbReference type="CDD" id="cd07905">
    <property type="entry name" value="Adenylation_DNA_ligase_LigC"/>
    <property type="match status" value="1"/>
</dbReference>
<evidence type="ECO:0000313" key="5">
    <source>
        <dbReference type="EMBL" id="MFF3343647.1"/>
    </source>
</evidence>
<dbReference type="PROSITE" id="PS50160">
    <property type="entry name" value="DNA_LIGASE_A3"/>
    <property type="match status" value="1"/>
</dbReference>
<evidence type="ECO:0000256" key="1">
    <source>
        <dbReference type="ARBA" id="ARBA00007572"/>
    </source>
</evidence>
<dbReference type="InterPro" id="IPR050191">
    <property type="entry name" value="ATP-dep_DNA_ligase"/>
</dbReference>
<comment type="catalytic activity">
    <reaction evidence="3">
        <text>ATP + (deoxyribonucleotide)n-3'-hydroxyl + 5'-phospho-(deoxyribonucleotide)m = (deoxyribonucleotide)n+m + AMP + diphosphate.</text>
        <dbReference type="EC" id="6.5.1.1"/>
    </reaction>
</comment>
<dbReference type="InterPro" id="IPR044119">
    <property type="entry name" value="Adenylation_LigC-like"/>
</dbReference>
<keyword evidence="6" id="KW-1185">Reference proteome</keyword>
<dbReference type="InterPro" id="IPR012340">
    <property type="entry name" value="NA-bd_OB-fold"/>
</dbReference>
<evidence type="ECO:0000256" key="3">
    <source>
        <dbReference type="ARBA" id="ARBA00034003"/>
    </source>
</evidence>
<feature type="domain" description="ATP-dependent DNA ligase family profile" evidence="4">
    <location>
        <begin position="120"/>
        <end position="241"/>
    </location>
</feature>
<accession>A0ABW6RR96</accession>
<comment type="caution">
    <text evidence="5">The sequence shown here is derived from an EMBL/GenBank/DDBJ whole genome shotgun (WGS) entry which is preliminary data.</text>
</comment>
<dbReference type="Pfam" id="PF01068">
    <property type="entry name" value="DNA_ligase_A_M"/>
    <property type="match status" value="1"/>
</dbReference>
<dbReference type="InterPro" id="IPR012310">
    <property type="entry name" value="DNA_ligase_ATP-dep_cent"/>
</dbReference>
<reference evidence="5 6" key="1">
    <citation type="submission" date="2024-10" db="EMBL/GenBank/DDBJ databases">
        <title>The Natural Products Discovery Center: Release of the First 8490 Sequenced Strains for Exploring Actinobacteria Biosynthetic Diversity.</title>
        <authorList>
            <person name="Kalkreuter E."/>
            <person name="Kautsar S.A."/>
            <person name="Yang D."/>
            <person name="Bader C.D."/>
            <person name="Teijaro C.N."/>
            <person name="Fluegel L."/>
            <person name="Davis C.M."/>
            <person name="Simpson J.R."/>
            <person name="Lauterbach L."/>
            <person name="Steele A.D."/>
            <person name="Gui C."/>
            <person name="Meng S."/>
            <person name="Li G."/>
            <person name="Viehrig K."/>
            <person name="Ye F."/>
            <person name="Su P."/>
            <person name="Kiefer A.F."/>
            <person name="Nichols A."/>
            <person name="Cepeda A.J."/>
            <person name="Yan W."/>
            <person name="Fan B."/>
            <person name="Jiang Y."/>
            <person name="Adhikari A."/>
            <person name="Zheng C.-J."/>
            <person name="Schuster L."/>
            <person name="Cowan T.M."/>
            <person name="Smanski M.J."/>
            <person name="Chevrette M.G."/>
            <person name="De Carvalho L.P.S."/>
            <person name="Shen B."/>
        </authorList>
    </citation>
    <scope>NUCLEOTIDE SEQUENCE [LARGE SCALE GENOMIC DNA]</scope>
    <source>
        <strain evidence="5 6">NPDC003029</strain>
    </source>
</reference>
<dbReference type="PANTHER" id="PTHR45674:SF4">
    <property type="entry name" value="DNA LIGASE 1"/>
    <property type="match status" value="1"/>
</dbReference>